<accession>A0A7J6X4B1</accession>
<sequence>MANNGGEEAFWQKQISSAIERSLCQGHFEAFFDFHENIEEFSFCMVDVIDEVKKQIAVFFPPLPLKVGIVNWVQFQSWVKYGLGDGVEDLCDTWGEYGKMAIKQCSECREASIFNPPEEN</sequence>
<dbReference type="AlphaFoldDB" id="A0A7J6X4B1"/>
<proteinExistence type="predicted"/>
<protein>
    <submittedName>
        <fullName evidence="1">Uncharacterized protein</fullName>
    </submittedName>
</protein>
<dbReference type="Proteomes" id="UP000554482">
    <property type="component" value="Unassembled WGS sequence"/>
</dbReference>
<reference evidence="1 2" key="1">
    <citation type="submission" date="2020-06" db="EMBL/GenBank/DDBJ databases">
        <title>Transcriptomic and genomic resources for Thalictrum thalictroides and T. hernandezii: Facilitating candidate gene discovery in an emerging model plant lineage.</title>
        <authorList>
            <person name="Arias T."/>
            <person name="Riano-Pachon D.M."/>
            <person name="Di Stilio V.S."/>
        </authorList>
    </citation>
    <scope>NUCLEOTIDE SEQUENCE [LARGE SCALE GENOMIC DNA]</scope>
    <source>
        <strain evidence="2">cv. WT478/WT964</strain>
        <tissue evidence="1">Leaves</tissue>
    </source>
</reference>
<dbReference type="EMBL" id="JABWDY010005679">
    <property type="protein sequence ID" value="KAF5204233.1"/>
    <property type="molecule type" value="Genomic_DNA"/>
</dbReference>
<keyword evidence="2" id="KW-1185">Reference proteome</keyword>
<gene>
    <name evidence="1" type="ORF">FRX31_006180</name>
</gene>
<evidence type="ECO:0000313" key="2">
    <source>
        <dbReference type="Proteomes" id="UP000554482"/>
    </source>
</evidence>
<evidence type="ECO:0000313" key="1">
    <source>
        <dbReference type="EMBL" id="KAF5204233.1"/>
    </source>
</evidence>
<comment type="caution">
    <text evidence="1">The sequence shown here is derived from an EMBL/GenBank/DDBJ whole genome shotgun (WGS) entry which is preliminary data.</text>
</comment>
<name>A0A7J6X4B1_THATH</name>
<organism evidence="1 2">
    <name type="scientific">Thalictrum thalictroides</name>
    <name type="common">Rue-anemone</name>
    <name type="synonym">Anemone thalictroides</name>
    <dbReference type="NCBI Taxonomy" id="46969"/>
    <lineage>
        <taxon>Eukaryota</taxon>
        <taxon>Viridiplantae</taxon>
        <taxon>Streptophyta</taxon>
        <taxon>Embryophyta</taxon>
        <taxon>Tracheophyta</taxon>
        <taxon>Spermatophyta</taxon>
        <taxon>Magnoliopsida</taxon>
        <taxon>Ranunculales</taxon>
        <taxon>Ranunculaceae</taxon>
        <taxon>Thalictroideae</taxon>
        <taxon>Thalictrum</taxon>
    </lineage>
</organism>